<dbReference type="InterPro" id="IPR036259">
    <property type="entry name" value="MFS_trans_sf"/>
</dbReference>
<dbReference type="PANTHER" id="PTHR23500:SF574">
    <property type="entry name" value="SUGAR TRANSPORT PROTEIN 1"/>
    <property type="match status" value="1"/>
</dbReference>
<dbReference type="AlphaFoldDB" id="A0A843V3Z4"/>
<dbReference type="Pfam" id="PF00083">
    <property type="entry name" value="Sugar_tr"/>
    <property type="match status" value="1"/>
</dbReference>
<keyword evidence="10" id="KW-1185">Reference proteome</keyword>
<dbReference type="PROSITE" id="PS50850">
    <property type="entry name" value="MFS"/>
    <property type="match status" value="1"/>
</dbReference>
<dbReference type="GO" id="GO:0016020">
    <property type="term" value="C:membrane"/>
    <property type="evidence" value="ECO:0007669"/>
    <property type="project" value="UniProtKB-SubCell"/>
</dbReference>
<evidence type="ECO:0000256" key="2">
    <source>
        <dbReference type="ARBA" id="ARBA00010992"/>
    </source>
</evidence>
<evidence type="ECO:0000256" key="7">
    <source>
        <dbReference type="SAM" id="Phobius"/>
    </source>
</evidence>
<keyword evidence="4 7" id="KW-0812">Transmembrane</keyword>
<evidence type="ECO:0000256" key="1">
    <source>
        <dbReference type="ARBA" id="ARBA00004141"/>
    </source>
</evidence>
<dbReference type="SUPFAM" id="SSF103473">
    <property type="entry name" value="MFS general substrate transporter"/>
    <property type="match status" value="1"/>
</dbReference>
<feature type="transmembrane region" description="Helical" evidence="7">
    <location>
        <begin position="74"/>
        <end position="93"/>
    </location>
</feature>
<feature type="transmembrane region" description="Helical" evidence="7">
    <location>
        <begin position="12"/>
        <end position="30"/>
    </location>
</feature>
<evidence type="ECO:0000313" key="9">
    <source>
        <dbReference type="EMBL" id="MQL89397.1"/>
    </source>
</evidence>
<keyword evidence="6 7" id="KW-0472">Membrane</keyword>
<accession>A0A843V3Z4</accession>
<keyword evidence="5 7" id="KW-1133">Transmembrane helix</keyword>
<protein>
    <recommendedName>
        <fullName evidence="8">Major facilitator superfamily (MFS) profile domain-containing protein</fullName>
    </recommendedName>
</protein>
<dbReference type="OrthoDB" id="1651023at2759"/>
<feature type="domain" description="Major facilitator superfamily (MFS) profile" evidence="8">
    <location>
        <begin position="26"/>
        <end position="160"/>
    </location>
</feature>
<dbReference type="InterPro" id="IPR005828">
    <property type="entry name" value="MFS_sugar_transport-like"/>
</dbReference>
<comment type="caution">
    <text evidence="9">The sequence shown here is derived from an EMBL/GenBank/DDBJ whole genome shotgun (WGS) entry which is preliminary data.</text>
</comment>
<proteinExistence type="inferred from homology"/>
<gene>
    <name evidence="9" type="ORF">Taro_021971</name>
</gene>
<evidence type="ECO:0000313" key="10">
    <source>
        <dbReference type="Proteomes" id="UP000652761"/>
    </source>
</evidence>
<dbReference type="InterPro" id="IPR045262">
    <property type="entry name" value="STP/PLT_plant"/>
</dbReference>
<dbReference type="PANTHER" id="PTHR23500">
    <property type="entry name" value="SOLUTE CARRIER FAMILY 2, FACILITATED GLUCOSE TRANSPORTER"/>
    <property type="match status" value="1"/>
</dbReference>
<comment type="subcellular location">
    <subcellularLocation>
        <location evidence="1">Membrane</location>
        <topology evidence="1">Multi-pass membrane protein</topology>
    </subcellularLocation>
</comment>
<dbReference type="GO" id="GO:0015144">
    <property type="term" value="F:carbohydrate transmembrane transporter activity"/>
    <property type="evidence" value="ECO:0007669"/>
    <property type="project" value="InterPro"/>
</dbReference>
<sequence length="160" mass="17285">MAGRTRLLKRLQCVLLTCIVATGLISYLIATLGSVTSSFLIRFFPNIDWQERADTSTNQYCKFDSQLLTSFTSLLYLAALVASFFASAVSGMFGRKCSMLFGGVTFLAGAAINGAAKDVAMLIIRPILLGVGVDFANQSVRVHLSEMAPARYRGMLLNVG</sequence>
<organism evidence="9 10">
    <name type="scientific">Colocasia esculenta</name>
    <name type="common">Wild taro</name>
    <name type="synonym">Arum esculentum</name>
    <dbReference type="NCBI Taxonomy" id="4460"/>
    <lineage>
        <taxon>Eukaryota</taxon>
        <taxon>Viridiplantae</taxon>
        <taxon>Streptophyta</taxon>
        <taxon>Embryophyta</taxon>
        <taxon>Tracheophyta</taxon>
        <taxon>Spermatophyta</taxon>
        <taxon>Magnoliopsida</taxon>
        <taxon>Liliopsida</taxon>
        <taxon>Araceae</taxon>
        <taxon>Aroideae</taxon>
        <taxon>Colocasieae</taxon>
        <taxon>Colocasia</taxon>
    </lineage>
</organism>
<dbReference type="InterPro" id="IPR020846">
    <property type="entry name" value="MFS_dom"/>
</dbReference>
<dbReference type="Proteomes" id="UP000652761">
    <property type="component" value="Unassembled WGS sequence"/>
</dbReference>
<evidence type="ECO:0000256" key="4">
    <source>
        <dbReference type="ARBA" id="ARBA00022692"/>
    </source>
</evidence>
<dbReference type="Gene3D" id="1.20.1250.20">
    <property type="entry name" value="MFS general substrate transporter like domains"/>
    <property type="match status" value="1"/>
</dbReference>
<comment type="similarity">
    <text evidence="2">Belongs to the major facilitator superfamily. Sugar transporter (TC 2.A.1.1) family.</text>
</comment>
<dbReference type="EMBL" id="NMUH01001146">
    <property type="protein sequence ID" value="MQL89397.1"/>
    <property type="molecule type" value="Genomic_DNA"/>
</dbReference>
<evidence type="ECO:0000259" key="8">
    <source>
        <dbReference type="PROSITE" id="PS50850"/>
    </source>
</evidence>
<evidence type="ECO:0000256" key="6">
    <source>
        <dbReference type="ARBA" id="ARBA00023136"/>
    </source>
</evidence>
<evidence type="ECO:0000256" key="5">
    <source>
        <dbReference type="ARBA" id="ARBA00022989"/>
    </source>
</evidence>
<keyword evidence="3" id="KW-0813">Transport</keyword>
<reference evidence="9" key="1">
    <citation type="submission" date="2017-07" db="EMBL/GenBank/DDBJ databases">
        <title>Taro Niue Genome Assembly and Annotation.</title>
        <authorList>
            <person name="Atibalentja N."/>
            <person name="Keating K."/>
            <person name="Fields C.J."/>
        </authorList>
    </citation>
    <scope>NUCLEOTIDE SEQUENCE</scope>
    <source>
        <strain evidence="9">Niue_2</strain>
        <tissue evidence="9">Leaf</tissue>
    </source>
</reference>
<name>A0A843V3Z4_COLES</name>
<evidence type="ECO:0000256" key="3">
    <source>
        <dbReference type="ARBA" id="ARBA00022448"/>
    </source>
</evidence>